<evidence type="ECO:0000313" key="3">
    <source>
        <dbReference type="EMBL" id="OGC81170.1"/>
    </source>
</evidence>
<accession>A0A1F4XHS8</accession>
<dbReference type="SMART" id="SM00943">
    <property type="entry name" value="Prim-Pol"/>
    <property type="match status" value="1"/>
</dbReference>
<dbReference type="SMART" id="SM00942">
    <property type="entry name" value="PriCT_1"/>
    <property type="match status" value="1"/>
</dbReference>
<feature type="domain" description="Primase C-terminal 1" evidence="1">
    <location>
        <begin position="178"/>
        <end position="246"/>
    </location>
</feature>
<dbReference type="EMBL" id="MEWX01000003">
    <property type="protein sequence ID" value="OGC81170.1"/>
    <property type="molecule type" value="Genomic_DNA"/>
</dbReference>
<protein>
    <recommendedName>
        <fullName evidence="5">DNA primase/polymerase bifunctional N-terminal domain-containing protein</fullName>
    </recommendedName>
</protein>
<feature type="domain" description="DNA primase/polymerase bifunctional N-terminal" evidence="2">
    <location>
        <begin position="16"/>
        <end position="162"/>
    </location>
</feature>
<organism evidence="3 4">
    <name type="scientific">Candidatus Adlerbacteria bacterium RIFCSPLOWO2_01_FULL_51_16</name>
    <dbReference type="NCBI Taxonomy" id="1797243"/>
    <lineage>
        <taxon>Bacteria</taxon>
        <taxon>Candidatus Adleribacteriota</taxon>
    </lineage>
</organism>
<gene>
    <name evidence="3" type="ORF">A2943_00775</name>
</gene>
<reference evidence="3 4" key="1">
    <citation type="journal article" date="2016" name="Nat. Commun.">
        <title>Thousands of microbial genomes shed light on interconnected biogeochemical processes in an aquifer system.</title>
        <authorList>
            <person name="Anantharaman K."/>
            <person name="Brown C.T."/>
            <person name="Hug L.A."/>
            <person name="Sharon I."/>
            <person name="Castelle C.J."/>
            <person name="Probst A.J."/>
            <person name="Thomas B.C."/>
            <person name="Singh A."/>
            <person name="Wilkins M.J."/>
            <person name="Karaoz U."/>
            <person name="Brodie E.L."/>
            <person name="Williams K.H."/>
            <person name="Hubbard S.S."/>
            <person name="Banfield J.F."/>
        </authorList>
    </citation>
    <scope>NUCLEOTIDE SEQUENCE [LARGE SCALE GENOMIC DNA]</scope>
</reference>
<comment type="caution">
    <text evidence="3">The sequence shown here is derived from an EMBL/GenBank/DDBJ whole genome shotgun (WGS) entry which is preliminary data.</text>
</comment>
<evidence type="ECO:0008006" key="5">
    <source>
        <dbReference type="Google" id="ProtNLM"/>
    </source>
</evidence>
<evidence type="ECO:0000259" key="1">
    <source>
        <dbReference type="SMART" id="SM00942"/>
    </source>
</evidence>
<dbReference type="InterPro" id="IPR015330">
    <property type="entry name" value="DNA_primase/pol_bifunc_N"/>
</dbReference>
<dbReference type="Gene3D" id="3.30.720.160">
    <property type="entry name" value="Bifunctional DNA primase/polymerase, N-terminal"/>
    <property type="match status" value="1"/>
</dbReference>
<sequence>MEQNNMETNNQILEAALHYAELGLSVIPVGRDKKPLIEWKKYQEERASQEQIKEWWAQFPDVNVGVVTGKISGIVVVDVESGGDVKNLPPTVISKTGGGGWHCFYLYPNLPVQNGVRVRELTDIRGDGGYVVMPPSLHKSGNRYEWLVSPNDADFAELPEWVLQKTSKQKQKTNWQEFISRENPNGARNMSATQLAGKLLYHIPIEFWDVSGWATMKEWNAQNNQPPLTEGELRGVWDSIKKLELGRREKASSTPTAPTKRVFEAPMGADVTFAEWRETVQRNFPELVFPAEVSLAVVSQILITEITNPFALVLVDVPASGKTITLNFFAEIEGLSYATDKFTPASFVSNAANVKKKDLQEVDLLPRIQYKTLLVRDFATLFSKRDDDLAELMGLLTRVLDGEGLNTDSGVHGKRHYVGEYLFMMLGASTPIPPKVWKLMGALGSRLFFLKMNAQDKSEEELIEQLVTQTAKNKERECRTITKDFLYTLWRKYPNGFDWDRAKDKKEFLAVIVRCAQLLAHLRGNINVWKEWDEEGRVYNYNPPTIEKPDRINQLLYNLARGHALVCGRTQINEDDLKLVIEIATDSAPTIRSKLFRKLLEKNGVMSTGEVEIALDCSKPTALKEMETLKFLGICYFASNSYGQVGEPEKEIHLVEAFKWFLGEECIRLRGIPLPPKQEQLLGGDG</sequence>
<dbReference type="InterPro" id="IPR014820">
    <property type="entry name" value="PriCT_1"/>
</dbReference>
<dbReference type="CDD" id="cd04859">
    <property type="entry name" value="Prim_Pol"/>
    <property type="match status" value="1"/>
</dbReference>
<dbReference type="Pfam" id="PF09250">
    <property type="entry name" value="Prim-Pol"/>
    <property type="match status" value="1"/>
</dbReference>
<dbReference type="STRING" id="1797243.A2943_00775"/>
<proteinExistence type="predicted"/>
<evidence type="ECO:0000313" key="4">
    <source>
        <dbReference type="Proteomes" id="UP000176185"/>
    </source>
</evidence>
<evidence type="ECO:0000259" key="2">
    <source>
        <dbReference type="SMART" id="SM00943"/>
    </source>
</evidence>
<dbReference type="Proteomes" id="UP000176185">
    <property type="component" value="Unassembled WGS sequence"/>
</dbReference>
<dbReference type="AlphaFoldDB" id="A0A1F4XHS8"/>
<name>A0A1F4XHS8_9BACT</name>
<dbReference type="SUPFAM" id="SSF56747">
    <property type="entry name" value="Prim-pol domain"/>
    <property type="match status" value="1"/>
</dbReference>